<dbReference type="Proteomes" id="UP001177023">
    <property type="component" value="Unassembled WGS sequence"/>
</dbReference>
<dbReference type="InterPro" id="IPR023214">
    <property type="entry name" value="HAD_sf"/>
</dbReference>
<dbReference type="PANTHER" id="PTHR43434">
    <property type="entry name" value="PHOSPHOGLYCOLATE PHOSPHATASE"/>
    <property type="match status" value="1"/>
</dbReference>
<comment type="caution">
    <text evidence="1">The sequence shown here is derived from an EMBL/GenBank/DDBJ whole genome shotgun (WGS) entry which is preliminary data.</text>
</comment>
<accession>A0AA36CPZ4</accession>
<evidence type="ECO:0008006" key="3">
    <source>
        <dbReference type="Google" id="ProtNLM"/>
    </source>
</evidence>
<dbReference type="Pfam" id="PF00702">
    <property type="entry name" value="Hydrolase"/>
    <property type="match status" value="1"/>
</dbReference>
<protein>
    <recommendedName>
        <fullName evidence="3">HAD family hydrolase</fullName>
    </recommendedName>
</protein>
<dbReference type="InterPro" id="IPR036412">
    <property type="entry name" value="HAD-like_sf"/>
</dbReference>
<dbReference type="NCBIfam" id="TIGR01549">
    <property type="entry name" value="HAD-SF-IA-v1"/>
    <property type="match status" value="1"/>
</dbReference>
<gene>
    <name evidence="1" type="ORF">MSPICULIGERA_LOCUS11512</name>
</gene>
<dbReference type="PANTHER" id="PTHR43434:SF22">
    <property type="entry name" value="PHOSPHOGLYCOLATE PHOSPHATASE"/>
    <property type="match status" value="1"/>
</dbReference>
<feature type="non-terminal residue" evidence="1">
    <location>
        <position position="225"/>
    </location>
</feature>
<dbReference type="InterPro" id="IPR006439">
    <property type="entry name" value="HAD-SF_hydro_IA"/>
</dbReference>
<dbReference type="EMBL" id="CATQJA010002614">
    <property type="protein sequence ID" value="CAJ0573144.1"/>
    <property type="molecule type" value="Genomic_DNA"/>
</dbReference>
<dbReference type="Gene3D" id="3.40.50.1000">
    <property type="entry name" value="HAD superfamily/HAD-like"/>
    <property type="match status" value="1"/>
</dbReference>
<evidence type="ECO:0000313" key="2">
    <source>
        <dbReference type="Proteomes" id="UP001177023"/>
    </source>
</evidence>
<sequence>MWVPWTLQTARRLEELAQIPISDKVYRLLGFCPREMKVRSGLLAEGTMRQIRDEITQLLMEHGLNREQAELIVSSTVVDCATHSADTLRAIHDLQSLFGSLKRHDVKIAICTADSRLGTMAMLREFGVESLVDVVVCGDDTGAEPKPSPRNALSICNALGIEPQDALMVGDTLADMGMGRSAKLRGTVAVLSGVGGKDELLPHADHLVSHIGELMPIVLGQAQQA</sequence>
<reference evidence="1" key="1">
    <citation type="submission" date="2023-06" db="EMBL/GenBank/DDBJ databases">
        <authorList>
            <person name="Delattre M."/>
        </authorList>
    </citation>
    <scope>NUCLEOTIDE SEQUENCE</scope>
    <source>
        <strain evidence="1">AF72</strain>
    </source>
</reference>
<proteinExistence type="predicted"/>
<keyword evidence="2" id="KW-1185">Reference proteome</keyword>
<evidence type="ECO:0000313" key="1">
    <source>
        <dbReference type="EMBL" id="CAJ0573144.1"/>
    </source>
</evidence>
<dbReference type="AlphaFoldDB" id="A0AA36CPZ4"/>
<dbReference type="GO" id="GO:0006281">
    <property type="term" value="P:DNA repair"/>
    <property type="evidence" value="ECO:0007669"/>
    <property type="project" value="TreeGrafter"/>
</dbReference>
<dbReference type="GO" id="GO:0008967">
    <property type="term" value="F:phosphoglycolate phosphatase activity"/>
    <property type="evidence" value="ECO:0007669"/>
    <property type="project" value="TreeGrafter"/>
</dbReference>
<name>A0AA36CPZ4_9BILA</name>
<dbReference type="InterPro" id="IPR050155">
    <property type="entry name" value="HAD-like_hydrolase_sf"/>
</dbReference>
<organism evidence="1 2">
    <name type="scientific">Mesorhabditis spiculigera</name>
    <dbReference type="NCBI Taxonomy" id="96644"/>
    <lineage>
        <taxon>Eukaryota</taxon>
        <taxon>Metazoa</taxon>
        <taxon>Ecdysozoa</taxon>
        <taxon>Nematoda</taxon>
        <taxon>Chromadorea</taxon>
        <taxon>Rhabditida</taxon>
        <taxon>Rhabditina</taxon>
        <taxon>Rhabditomorpha</taxon>
        <taxon>Rhabditoidea</taxon>
        <taxon>Rhabditidae</taxon>
        <taxon>Mesorhabditinae</taxon>
        <taxon>Mesorhabditis</taxon>
    </lineage>
</organism>
<dbReference type="SUPFAM" id="SSF56784">
    <property type="entry name" value="HAD-like"/>
    <property type="match status" value="1"/>
</dbReference>